<organism evidence="4 5">
    <name type="scientific">Agrilus planipennis</name>
    <name type="common">Emerald ash borer</name>
    <name type="synonym">Agrilus marcopoli</name>
    <dbReference type="NCBI Taxonomy" id="224129"/>
    <lineage>
        <taxon>Eukaryota</taxon>
        <taxon>Metazoa</taxon>
        <taxon>Ecdysozoa</taxon>
        <taxon>Arthropoda</taxon>
        <taxon>Hexapoda</taxon>
        <taxon>Insecta</taxon>
        <taxon>Pterygota</taxon>
        <taxon>Neoptera</taxon>
        <taxon>Endopterygota</taxon>
        <taxon>Coleoptera</taxon>
        <taxon>Polyphaga</taxon>
        <taxon>Elateriformia</taxon>
        <taxon>Buprestoidea</taxon>
        <taxon>Buprestidae</taxon>
        <taxon>Agrilinae</taxon>
        <taxon>Agrilus</taxon>
    </lineage>
</organism>
<dbReference type="InterPro" id="IPR036282">
    <property type="entry name" value="Glutathione-S-Trfase_C_sf"/>
</dbReference>
<feature type="domain" description="GST N-terminal" evidence="2">
    <location>
        <begin position="220"/>
        <end position="302"/>
    </location>
</feature>
<keyword evidence="4" id="KW-1185">Reference proteome</keyword>
<dbReference type="SFLD" id="SFLDS00019">
    <property type="entry name" value="Glutathione_Transferase_(cytos"/>
    <property type="match status" value="2"/>
</dbReference>
<evidence type="ECO:0000256" key="1">
    <source>
        <dbReference type="ARBA" id="ARBA00011738"/>
    </source>
</evidence>
<dbReference type="GO" id="GO:0004364">
    <property type="term" value="F:glutathione transferase activity"/>
    <property type="evidence" value="ECO:0007669"/>
    <property type="project" value="TreeGrafter"/>
</dbReference>
<dbReference type="InterPro" id="IPR004045">
    <property type="entry name" value="Glutathione_S-Trfase_N"/>
</dbReference>
<dbReference type="CTD" id="37113"/>
<evidence type="ECO:0000313" key="4">
    <source>
        <dbReference type="Proteomes" id="UP000192223"/>
    </source>
</evidence>
<reference evidence="5" key="1">
    <citation type="submission" date="2025-08" db="UniProtKB">
        <authorList>
            <consortium name="RefSeq"/>
        </authorList>
    </citation>
    <scope>IDENTIFICATION</scope>
    <source>
        <tissue evidence="5">Entire body</tissue>
    </source>
</reference>
<dbReference type="FunCoup" id="A0A1W4XLP5">
    <property type="interactions" value="365"/>
</dbReference>
<dbReference type="InterPro" id="IPR010987">
    <property type="entry name" value="Glutathione-S-Trfase_C-like"/>
</dbReference>
<accession>A0A1W4XLP5</accession>
<gene>
    <name evidence="5" type="primary">LOC108742619</name>
</gene>
<comment type="subunit">
    <text evidence="1">Homodimer.</text>
</comment>
<dbReference type="CDD" id="cd03045">
    <property type="entry name" value="GST_N_Delta_Epsilon"/>
    <property type="match status" value="2"/>
</dbReference>
<dbReference type="AlphaFoldDB" id="A0A1W4XLP5"/>
<dbReference type="CDD" id="cd03177">
    <property type="entry name" value="GST_C_Delta_Epsilon"/>
    <property type="match status" value="2"/>
</dbReference>
<dbReference type="FunFam" id="1.20.1050.10:FF:000007">
    <property type="entry name" value="Glutathione S-transferase 1-1"/>
    <property type="match status" value="2"/>
</dbReference>
<dbReference type="SFLD" id="SFLDG01153">
    <property type="entry name" value="Main.4:_Theta-like"/>
    <property type="match status" value="2"/>
</dbReference>
<dbReference type="RefSeq" id="XP_018333393.1">
    <property type="nucleotide sequence ID" value="XM_018477891.2"/>
</dbReference>
<dbReference type="InterPro" id="IPR036249">
    <property type="entry name" value="Thioredoxin-like_sf"/>
</dbReference>
<feature type="domain" description="GST C-terminal" evidence="3">
    <location>
        <begin position="308"/>
        <end position="437"/>
    </location>
</feature>
<evidence type="ECO:0000259" key="3">
    <source>
        <dbReference type="PROSITE" id="PS50405"/>
    </source>
</evidence>
<dbReference type="Proteomes" id="UP000192223">
    <property type="component" value="Unplaced"/>
</dbReference>
<dbReference type="Gene3D" id="1.20.1050.10">
    <property type="match status" value="2"/>
</dbReference>
<dbReference type="GeneID" id="108742619"/>
<dbReference type="FunFam" id="3.40.30.10:FF:000034">
    <property type="entry name" value="glutathione S-transferase 1"/>
    <property type="match status" value="2"/>
</dbReference>
<dbReference type="Pfam" id="PF00043">
    <property type="entry name" value="GST_C"/>
    <property type="match status" value="2"/>
</dbReference>
<proteinExistence type="predicted"/>
<dbReference type="PROSITE" id="PS51354">
    <property type="entry name" value="GLUTAREDOXIN_2"/>
    <property type="match status" value="1"/>
</dbReference>
<dbReference type="PROSITE" id="PS50405">
    <property type="entry name" value="GST_CTER"/>
    <property type="match status" value="2"/>
</dbReference>
<dbReference type="Gene3D" id="3.40.30.10">
    <property type="entry name" value="Glutaredoxin"/>
    <property type="match status" value="2"/>
</dbReference>
<dbReference type="InParanoid" id="A0A1W4XLP5"/>
<dbReference type="KEGG" id="apln:108742619"/>
<dbReference type="PANTHER" id="PTHR43969:SF9">
    <property type="entry name" value="GLUTATHIONE S TRANSFERASE D10, ISOFORM A-RELATED"/>
    <property type="match status" value="1"/>
</dbReference>
<dbReference type="PANTHER" id="PTHR43969">
    <property type="entry name" value="GLUTATHIONE S TRANSFERASE D10, ISOFORM A-RELATED"/>
    <property type="match status" value="1"/>
</dbReference>
<dbReference type="SFLD" id="SFLDG00358">
    <property type="entry name" value="Main_(cytGST)"/>
    <property type="match status" value="2"/>
</dbReference>
<name>A0A1W4XLP5_AGRPL</name>
<dbReference type="SUPFAM" id="SSF47616">
    <property type="entry name" value="GST C-terminal domain-like"/>
    <property type="match status" value="2"/>
</dbReference>
<dbReference type="InterPro" id="IPR004046">
    <property type="entry name" value="GST_C"/>
</dbReference>
<protein>
    <submittedName>
        <fullName evidence="5">Uncharacterized protein LOC108742619</fullName>
    </submittedName>
</protein>
<feature type="domain" description="GST N-terminal" evidence="2">
    <location>
        <begin position="1"/>
        <end position="83"/>
    </location>
</feature>
<dbReference type="GO" id="GO:0006749">
    <property type="term" value="P:glutathione metabolic process"/>
    <property type="evidence" value="ECO:0007669"/>
    <property type="project" value="TreeGrafter"/>
</dbReference>
<evidence type="ECO:0000259" key="2">
    <source>
        <dbReference type="PROSITE" id="PS50404"/>
    </source>
</evidence>
<dbReference type="PROSITE" id="PS50404">
    <property type="entry name" value="GST_NTER"/>
    <property type="match status" value="2"/>
</dbReference>
<dbReference type="OrthoDB" id="2309723at2759"/>
<sequence length="437" mass="50384">MAPTLYDIPSSPPCRAVYLLLKAAGLQANFKTLDVLGGEHKKPEFTKINPQQTVPTLQDDDGFVISDSHAIMVYLMERYGKNNSLYPNCPKARAVINQMLHFDSGILFPRLRALTIKIFFHNSKEIPQEKLDDIKQAYAWAEAFLQNKNYFAGDNLTIADFSIVSTITSLMFFVPLTSSNYPKLHAWLKRMESLPYYKEANQDGTDQLYQSLKQKLQSYMAPILYQIAGSPPCRAVFLLAKATNFNLVYKRVNLLVGEHKTPEFTKLNPEQIVPTLQDDDGFVMWDSHAIMIYLLDKYIKNDSLYPKDPQKRAIVNQRLFFESTILFPRMRALTIKIVQRGSKEVPQEKLEDIEEGYHWAEAFLEKTDYFAGNELTIADFSIVSTVTSLMYFVPLTPSIYPRMCTWLKRMESLPYYKEANQKGTEEFYELLNSKLQK</sequence>
<dbReference type="SUPFAM" id="SSF52833">
    <property type="entry name" value="Thioredoxin-like"/>
    <property type="match status" value="2"/>
</dbReference>
<dbReference type="InterPro" id="IPR040079">
    <property type="entry name" value="Glutathione_S-Trfase"/>
</dbReference>
<dbReference type="STRING" id="224129.A0A1W4XLP5"/>
<evidence type="ECO:0000313" key="5">
    <source>
        <dbReference type="RefSeq" id="XP_018333393.1"/>
    </source>
</evidence>
<dbReference type="Pfam" id="PF13417">
    <property type="entry name" value="GST_N_3"/>
    <property type="match status" value="2"/>
</dbReference>
<feature type="domain" description="GST C-terminal" evidence="3">
    <location>
        <begin position="89"/>
        <end position="223"/>
    </location>
</feature>